<name>A0ABP7A2S6_9ACTN</name>
<accession>A0ABP7A2S6</accession>
<protein>
    <submittedName>
        <fullName evidence="1">Uncharacterized protein</fullName>
    </submittedName>
</protein>
<comment type="caution">
    <text evidence="1">The sequence shown here is derived from an EMBL/GenBank/DDBJ whole genome shotgun (WGS) entry which is preliminary data.</text>
</comment>
<sequence length="110" mass="10951">MVAPRPGVGTLASGTIESPSLATVRPLRRELAAWMGRARSAGLDDESIEALFLAGFRVGSRLPPANPGFPDTGPGPAVPAPVGPVGLLIGTFWGAPLVAPSGACGGARPA</sequence>
<proteinExistence type="predicted"/>
<reference evidence="2" key="1">
    <citation type="journal article" date="2019" name="Int. J. Syst. Evol. Microbiol.">
        <title>The Global Catalogue of Microorganisms (GCM) 10K type strain sequencing project: providing services to taxonomists for standard genome sequencing and annotation.</title>
        <authorList>
            <consortium name="The Broad Institute Genomics Platform"/>
            <consortium name="The Broad Institute Genome Sequencing Center for Infectious Disease"/>
            <person name="Wu L."/>
            <person name="Ma J."/>
        </authorList>
    </citation>
    <scope>NUCLEOTIDE SEQUENCE [LARGE SCALE GENOMIC DNA]</scope>
    <source>
        <strain evidence="2">JCM 16902</strain>
    </source>
</reference>
<evidence type="ECO:0000313" key="2">
    <source>
        <dbReference type="Proteomes" id="UP001501074"/>
    </source>
</evidence>
<keyword evidence="2" id="KW-1185">Reference proteome</keyword>
<organism evidence="1 2">
    <name type="scientific">Kineosporia mesophila</name>
    <dbReference type="NCBI Taxonomy" id="566012"/>
    <lineage>
        <taxon>Bacteria</taxon>
        <taxon>Bacillati</taxon>
        <taxon>Actinomycetota</taxon>
        <taxon>Actinomycetes</taxon>
        <taxon>Kineosporiales</taxon>
        <taxon>Kineosporiaceae</taxon>
        <taxon>Kineosporia</taxon>
    </lineage>
</organism>
<dbReference type="RefSeq" id="WP_231481387.1">
    <property type="nucleotide sequence ID" value="NZ_BAAAZO010000009.1"/>
</dbReference>
<gene>
    <name evidence="1" type="ORF">GCM10022223_46010</name>
</gene>
<evidence type="ECO:0000313" key="1">
    <source>
        <dbReference type="EMBL" id="GAA3623804.1"/>
    </source>
</evidence>
<dbReference type="Proteomes" id="UP001501074">
    <property type="component" value="Unassembled WGS sequence"/>
</dbReference>
<dbReference type="EMBL" id="BAAAZO010000009">
    <property type="protein sequence ID" value="GAA3623804.1"/>
    <property type="molecule type" value="Genomic_DNA"/>
</dbReference>